<evidence type="ECO:0000313" key="1">
    <source>
        <dbReference type="EMBL" id="JAH06341.1"/>
    </source>
</evidence>
<dbReference type="AlphaFoldDB" id="A0A0E9PNZ2"/>
<name>A0A0E9PNZ2_ANGAN</name>
<sequence>MAESTVSVTFPHYNPHHGLYLLLPHPLGFTKDKQMLC</sequence>
<organism evidence="1">
    <name type="scientific">Anguilla anguilla</name>
    <name type="common">European freshwater eel</name>
    <name type="synonym">Muraena anguilla</name>
    <dbReference type="NCBI Taxonomy" id="7936"/>
    <lineage>
        <taxon>Eukaryota</taxon>
        <taxon>Metazoa</taxon>
        <taxon>Chordata</taxon>
        <taxon>Craniata</taxon>
        <taxon>Vertebrata</taxon>
        <taxon>Euteleostomi</taxon>
        <taxon>Actinopterygii</taxon>
        <taxon>Neopterygii</taxon>
        <taxon>Teleostei</taxon>
        <taxon>Anguilliformes</taxon>
        <taxon>Anguillidae</taxon>
        <taxon>Anguilla</taxon>
    </lineage>
</organism>
<accession>A0A0E9PNZ2</accession>
<dbReference type="EMBL" id="GBXM01102236">
    <property type="protein sequence ID" value="JAH06341.1"/>
    <property type="molecule type" value="Transcribed_RNA"/>
</dbReference>
<reference evidence="1" key="1">
    <citation type="submission" date="2014-11" db="EMBL/GenBank/DDBJ databases">
        <authorList>
            <person name="Amaro Gonzalez C."/>
        </authorList>
    </citation>
    <scope>NUCLEOTIDE SEQUENCE</scope>
</reference>
<protein>
    <submittedName>
        <fullName evidence="1">Uncharacterized protein</fullName>
    </submittedName>
</protein>
<proteinExistence type="predicted"/>
<reference evidence="1" key="2">
    <citation type="journal article" date="2015" name="Fish Shellfish Immunol.">
        <title>Early steps in the European eel (Anguilla anguilla)-Vibrio vulnificus interaction in the gills: Role of the RtxA13 toxin.</title>
        <authorList>
            <person name="Callol A."/>
            <person name="Pajuelo D."/>
            <person name="Ebbesson L."/>
            <person name="Teles M."/>
            <person name="MacKenzie S."/>
            <person name="Amaro C."/>
        </authorList>
    </citation>
    <scope>NUCLEOTIDE SEQUENCE</scope>
</reference>